<proteinExistence type="inferred from homology"/>
<dbReference type="KEGG" id="aht:ANTHELSMS3_01792"/>
<evidence type="ECO:0000259" key="6">
    <source>
        <dbReference type="Pfam" id="PF25137"/>
    </source>
</evidence>
<dbReference type="Proteomes" id="UP000203589">
    <property type="component" value="Chromosome"/>
</dbReference>
<comment type="cofactor">
    <cofactor evidence="1">
        <name>Fe cation</name>
        <dbReference type="ChEBI" id="CHEBI:24875"/>
    </cofactor>
</comment>
<evidence type="ECO:0000313" key="8">
    <source>
        <dbReference type="Proteomes" id="UP000203589"/>
    </source>
</evidence>
<dbReference type="SUPFAM" id="SSF56796">
    <property type="entry name" value="Dehydroquinate synthase-like"/>
    <property type="match status" value="1"/>
</dbReference>
<dbReference type="PROSITE" id="PS00060">
    <property type="entry name" value="ADH_IRON_2"/>
    <property type="match status" value="1"/>
</dbReference>
<reference evidence="7 8" key="1">
    <citation type="submission" date="2017-07" db="EMBL/GenBank/DDBJ databases">
        <title>Genome Sequence of Antarctobacter heliothermus Strain SMS3 Isolated from a culture of the Diatom Skeletonema marinoi.</title>
        <authorList>
            <person name="Topel M."/>
            <person name="Pinder M.I.M."/>
            <person name="Johansson O.N."/>
            <person name="Kourtchenko O."/>
            <person name="Godhe A."/>
            <person name="Clarke A.K."/>
        </authorList>
    </citation>
    <scope>NUCLEOTIDE SEQUENCE [LARGE SCALE GENOMIC DNA]</scope>
    <source>
        <strain evidence="7 8">SMS3</strain>
    </source>
</reference>
<keyword evidence="8" id="KW-1185">Reference proteome</keyword>
<dbReference type="GO" id="GO:0046872">
    <property type="term" value="F:metal ion binding"/>
    <property type="evidence" value="ECO:0007669"/>
    <property type="project" value="InterPro"/>
</dbReference>
<keyword evidence="4" id="KW-0520">NAD</keyword>
<dbReference type="AlphaFoldDB" id="A0A222E2S8"/>
<accession>A0A222E2S8</accession>
<gene>
    <name evidence="7" type="primary">tfdF</name>
    <name evidence="7" type="ORF">ANTHELSMS3_01792</name>
</gene>
<organism evidence="7 8">
    <name type="scientific">Antarctobacter heliothermus</name>
    <dbReference type="NCBI Taxonomy" id="74033"/>
    <lineage>
        <taxon>Bacteria</taxon>
        <taxon>Pseudomonadati</taxon>
        <taxon>Pseudomonadota</taxon>
        <taxon>Alphaproteobacteria</taxon>
        <taxon>Rhodobacterales</taxon>
        <taxon>Roseobacteraceae</taxon>
        <taxon>Antarctobacter</taxon>
    </lineage>
</organism>
<evidence type="ECO:0000256" key="2">
    <source>
        <dbReference type="ARBA" id="ARBA00007358"/>
    </source>
</evidence>
<evidence type="ECO:0000256" key="1">
    <source>
        <dbReference type="ARBA" id="ARBA00001962"/>
    </source>
</evidence>
<dbReference type="InterPro" id="IPR039697">
    <property type="entry name" value="Alcohol_dehydrogenase_Fe"/>
</dbReference>
<dbReference type="EC" id="1.3.1.32" evidence="7"/>
<dbReference type="OrthoDB" id="9815791at2"/>
<dbReference type="Pfam" id="PF00465">
    <property type="entry name" value="Fe-ADH"/>
    <property type="match status" value="1"/>
</dbReference>
<evidence type="ECO:0000256" key="4">
    <source>
        <dbReference type="ARBA" id="ARBA00023027"/>
    </source>
</evidence>
<feature type="domain" description="Fe-containing alcohol dehydrogenase-like C-terminal" evidence="6">
    <location>
        <begin position="191"/>
        <end position="375"/>
    </location>
</feature>
<protein>
    <submittedName>
        <fullName evidence="7">Maleylacetate reductase</fullName>
        <ecNumber evidence="7">1.3.1.32</ecNumber>
    </submittedName>
</protein>
<name>A0A222E2S8_9RHOB</name>
<dbReference type="InterPro" id="IPR056798">
    <property type="entry name" value="ADH_Fe_C"/>
</dbReference>
<dbReference type="Gene3D" id="3.40.50.1970">
    <property type="match status" value="1"/>
</dbReference>
<dbReference type="EMBL" id="CP022540">
    <property type="protein sequence ID" value="ASP20480.1"/>
    <property type="molecule type" value="Genomic_DNA"/>
</dbReference>
<evidence type="ECO:0000313" key="7">
    <source>
        <dbReference type="EMBL" id="ASP20480.1"/>
    </source>
</evidence>
<dbReference type="PANTHER" id="PTHR11496">
    <property type="entry name" value="ALCOHOL DEHYDROGENASE"/>
    <property type="match status" value="1"/>
</dbReference>
<dbReference type="PANTHER" id="PTHR11496:SF102">
    <property type="entry name" value="ALCOHOL DEHYDROGENASE 4"/>
    <property type="match status" value="1"/>
</dbReference>
<dbReference type="InterPro" id="IPR018211">
    <property type="entry name" value="ADH_Fe_CS"/>
</dbReference>
<keyword evidence="3 7" id="KW-0560">Oxidoreductase</keyword>
<dbReference type="GO" id="GO:0018506">
    <property type="term" value="F:maleylacetate reductase activity"/>
    <property type="evidence" value="ECO:0007669"/>
    <property type="project" value="UniProtKB-EC"/>
</dbReference>
<dbReference type="Gene3D" id="1.20.1090.10">
    <property type="entry name" value="Dehydroquinate synthase-like - alpha domain"/>
    <property type="match status" value="1"/>
</dbReference>
<comment type="similarity">
    <text evidence="2">Belongs to the iron-containing alcohol dehydrogenase family.</text>
</comment>
<dbReference type="RefSeq" id="WP_094034549.1">
    <property type="nucleotide sequence ID" value="NZ_CP022540.1"/>
</dbReference>
<sequence>MTRIALTPMEAVIHGTPAAQAVATEAERLGARRVFVIASGTLCRETDEVEKLKASLGARCAGVFDRMDAHVPRGDVIAATAAAREVSADLIATIGGGSPTDGAKAVALCLANDVSTVQDIDRLLGGDVAAPAVPQISIPTTLSAGEFSAIAGVTNEATGTKDMLRHPGLMPRVVILDAEVARHTPDWLFLSTGVRAIDHCVEGICSQEANPFGDAQALHGLRLLTDGLTRIKADAADLQARQDCLLGAWLSMGPLTSGVPMGASHGIGYVLGARYGIPHGHTSCLMLPAVMAWNASANADRQMLVAEALGDISEPASNLLHKLIASLGQPRGLLTSGISRDAFPDIAEAALHTPWVPKNPRPIKGADDVMQILELAA</sequence>
<evidence type="ECO:0000259" key="5">
    <source>
        <dbReference type="Pfam" id="PF00465"/>
    </source>
</evidence>
<dbReference type="GO" id="GO:0004022">
    <property type="term" value="F:alcohol dehydrogenase (NAD+) activity"/>
    <property type="evidence" value="ECO:0007669"/>
    <property type="project" value="TreeGrafter"/>
</dbReference>
<dbReference type="Pfam" id="PF25137">
    <property type="entry name" value="ADH_Fe_C"/>
    <property type="match status" value="1"/>
</dbReference>
<feature type="domain" description="Alcohol dehydrogenase iron-type/glycerol dehydrogenase GldA" evidence="5">
    <location>
        <begin position="12"/>
        <end position="177"/>
    </location>
</feature>
<dbReference type="InterPro" id="IPR001670">
    <property type="entry name" value="ADH_Fe/GldA"/>
</dbReference>
<dbReference type="CDD" id="cd08192">
    <property type="entry name" value="MAR-like"/>
    <property type="match status" value="1"/>
</dbReference>
<evidence type="ECO:0000256" key="3">
    <source>
        <dbReference type="ARBA" id="ARBA00023002"/>
    </source>
</evidence>